<keyword evidence="2" id="KW-0812">Transmembrane</keyword>
<keyword evidence="11" id="KW-1185">Reference proteome</keyword>
<protein>
    <recommendedName>
        <fullName evidence="9">Ig-like domain-containing protein</fullName>
    </recommendedName>
</protein>
<evidence type="ECO:0000256" key="3">
    <source>
        <dbReference type="ARBA" id="ARBA00022729"/>
    </source>
</evidence>
<reference evidence="10" key="1">
    <citation type="submission" date="2020-07" db="EMBL/GenBank/DDBJ databases">
        <title>Multicomponent nature underlies the extraordinary mechanical properties of spider dragline silk.</title>
        <authorList>
            <person name="Kono N."/>
            <person name="Nakamura H."/>
            <person name="Mori M."/>
            <person name="Yoshida Y."/>
            <person name="Ohtoshi R."/>
            <person name="Malay A.D."/>
            <person name="Moran D.A.P."/>
            <person name="Tomita M."/>
            <person name="Numata K."/>
            <person name="Arakawa K."/>
        </authorList>
    </citation>
    <scope>NUCLEOTIDE SEQUENCE</scope>
</reference>
<feature type="domain" description="Ig-like" evidence="9">
    <location>
        <begin position="7"/>
        <end position="95"/>
    </location>
</feature>
<evidence type="ECO:0000313" key="11">
    <source>
        <dbReference type="Proteomes" id="UP000887116"/>
    </source>
</evidence>
<evidence type="ECO:0000256" key="8">
    <source>
        <dbReference type="ARBA" id="ARBA00023319"/>
    </source>
</evidence>
<evidence type="ECO:0000259" key="9">
    <source>
        <dbReference type="PROSITE" id="PS50835"/>
    </source>
</evidence>
<dbReference type="InterPro" id="IPR013783">
    <property type="entry name" value="Ig-like_fold"/>
</dbReference>
<evidence type="ECO:0000256" key="5">
    <source>
        <dbReference type="ARBA" id="ARBA00022989"/>
    </source>
</evidence>
<proteinExistence type="predicted"/>
<dbReference type="InterPro" id="IPR007110">
    <property type="entry name" value="Ig-like_dom"/>
</dbReference>
<dbReference type="FunFam" id="2.60.40.10:FF:000008">
    <property type="entry name" value="roundabout homolog 2 isoform X2"/>
    <property type="match status" value="1"/>
</dbReference>
<evidence type="ECO:0000256" key="7">
    <source>
        <dbReference type="ARBA" id="ARBA00023157"/>
    </source>
</evidence>
<keyword evidence="5" id="KW-1133">Transmembrane helix</keyword>
<dbReference type="GO" id="GO:0016020">
    <property type="term" value="C:membrane"/>
    <property type="evidence" value="ECO:0007669"/>
    <property type="project" value="UniProtKB-SubCell"/>
</dbReference>
<comment type="subcellular location">
    <subcellularLocation>
        <location evidence="1">Membrane</location>
        <topology evidence="1">Single-pass membrane protein</topology>
    </subcellularLocation>
</comment>
<evidence type="ECO:0000256" key="4">
    <source>
        <dbReference type="ARBA" id="ARBA00022737"/>
    </source>
</evidence>
<dbReference type="OrthoDB" id="10253954at2759"/>
<dbReference type="AlphaFoldDB" id="A0A8X6L0P7"/>
<keyword evidence="4" id="KW-0677">Repeat</keyword>
<name>A0A8X6L0P7_TRICU</name>
<dbReference type="EMBL" id="BMAO01033408">
    <property type="protein sequence ID" value="GFQ89358.1"/>
    <property type="molecule type" value="Genomic_DNA"/>
</dbReference>
<organism evidence="10 11">
    <name type="scientific">Trichonephila clavata</name>
    <name type="common">Joro spider</name>
    <name type="synonym">Nephila clavata</name>
    <dbReference type="NCBI Taxonomy" id="2740835"/>
    <lineage>
        <taxon>Eukaryota</taxon>
        <taxon>Metazoa</taxon>
        <taxon>Ecdysozoa</taxon>
        <taxon>Arthropoda</taxon>
        <taxon>Chelicerata</taxon>
        <taxon>Arachnida</taxon>
        <taxon>Araneae</taxon>
        <taxon>Araneomorphae</taxon>
        <taxon>Entelegynae</taxon>
        <taxon>Araneoidea</taxon>
        <taxon>Nephilidae</taxon>
        <taxon>Trichonephila</taxon>
    </lineage>
</organism>
<dbReference type="PANTHER" id="PTHR44170">
    <property type="entry name" value="PROTEIN SIDEKICK"/>
    <property type="match status" value="1"/>
</dbReference>
<dbReference type="PANTHER" id="PTHR44170:SF6">
    <property type="entry name" value="CONTACTIN"/>
    <property type="match status" value="1"/>
</dbReference>
<keyword evidence="8" id="KW-0393">Immunoglobulin domain</keyword>
<dbReference type="Gene3D" id="2.60.40.10">
    <property type="entry name" value="Immunoglobulins"/>
    <property type="match status" value="1"/>
</dbReference>
<evidence type="ECO:0000313" key="10">
    <source>
        <dbReference type="EMBL" id="GFQ89358.1"/>
    </source>
</evidence>
<comment type="caution">
    <text evidence="10">The sequence shown here is derived from an EMBL/GenBank/DDBJ whole genome shotgun (WGS) entry which is preliminary data.</text>
</comment>
<dbReference type="SUPFAM" id="SSF48726">
    <property type="entry name" value="Immunoglobulin"/>
    <property type="match status" value="1"/>
</dbReference>
<dbReference type="InterPro" id="IPR036179">
    <property type="entry name" value="Ig-like_dom_sf"/>
</dbReference>
<keyword evidence="7" id="KW-1015">Disulfide bond</keyword>
<dbReference type="GO" id="GO:0098609">
    <property type="term" value="P:cell-cell adhesion"/>
    <property type="evidence" value="ECO:0007669"/>
    <property type="project" value="TreeGrafter"/>
</dbReference>
<dbReference type="SMART" id="SM00408">
    <property type="entry name" value="IGc2"/>
    <property type="match status" value="1"/>
</dbReference>
<dbReference type="GO" id="GO:0007399">
    <property type="term" value="P:nervous system development"/>
    <property type="evidence" value="ECO:0007669"/>
    <property type="project" value="UniProtKB-ARBA"/>
</dbReference>
<evidence type="ECO:0000256" key="1">
    <source>
        <dbReference type="ARBA" id="ARBA00004167"/>
    </source>
</evidence>
<dbReference type="PROSITE" id="PS50835">
    <property type="entry name" value="IG_LIKE"/>
    <property type="match status" value="1"/>
</dbReference>
<keyword evidence="3" id="KW-0732">Signal</keyword>
<dbReference type="InterPro" id="IPR003598">
    <property type="entry name" value="Ig_sub2"/>
</dbReference>
<dbReference type="Proteomes" id="UP000887116">
    <property type="component" value="Unassembled WGS sequence"/>
</dbReference>
<dbReference type="SMART" id="SM00409">
    <property type="entry name" value="IG"/>
    <property type="match status" value="1"/>
</dbReference>
<sequence>MFSLTEPVIVMGPSNTTAMMGDIVVFTCDTTGDPQPQVTWQRNGRNIHINGHSSYKILDSGSLQLDSVGPADYGLYHCLAKNEKGVVSSETAHLQVEGEQLQNNSNLSILIYFLYSFLFLLRVHI</sequence>
<gene>
    <name evidence="10" type="ORF">TNCT_603501</name>
</gene>
<dbReference type="InterPro" id="IPR003599">
    <property type="entry name" value="Ig_sub"/>
</dbReference>
<dbReference type="Pfam" id="PF13927">
    <property type="entry name" value="Ig_3"/>
    <property type="match status" value="1"/>
</dbReference>
<accession>A0A8X6L0P7</accession>
<keyword evidence="6" id="KW-0472">Membrane</keyword>
<evidence type="ECO:0000256" key="2">
    <source>
        <dbReference type="ARBA" id="ARBA00022692"/>
    </source>
</evidence>
<evidence type="ECO:0000256" key="6">
    <source>
        <dbReference type="ARBA" id="ARBA00023136"/>
    </source>
</evidence>